<accession>A0A4R3Z3B6</accession>
<dbReference type="Proteomes" id="UP000295719">
    <property type="component" value="Unassembled WGS sequence"/>
</dbReference>
<evidence type="ECO:0000256" key="3">
    <source>
        <dbReference type="ARBA" id="ARBA00023139"/>
    </source>
</evidence>
<evidence type="ECO:0000313" key="6">
    <source>
        <dbReference type="EMBL" id="TCV99757.1"/>
    </source>
</evidence>
<dbReference type="RefSeq" id="WP_131863303.1">
    <property type="nucleotide sequence ID" value="NZ_SMCR01000001.1"/>
</dbReference>
<dbReference type="EMBL" id="SMCR01000001">
    <property type="protein sequence ID" value="TCV99757.1"/>
    <property type="molecule type" value="Genomic_DNA"/>
</dbReference>
<comment type="caution">
    <text evidence="6">The sequence shown here is derived from an EMBL/GenBank/DDBJ whole genome shotgun (WGS) entry which is preliminary data.</text>
</comment>
<dbReference type="InterPro" id="IPR036328">
    <property type="entry name" value="MliC_sf"/>
</dbReference>
<dbReference type="SUPFAM" id="SSF141488">
    <property type="entry name" value="YdhA-like"/>
    <property type="match status" value="1"/>
</dbReference>
<evidence type="ECO:0000259" key="5">
    <source>
        <dbReference type="Pfam" id="PF09864"/>
    </source>
</evidence>
<feature type="domain" description="C-type lysozyme inhibitor" evidence="5">
    <location>
        <begin position="30"/>
        <end position="91"/>
    </location>
</feature>
<keyword evidence="4" id="KW-0449">Lipoprotein</keyword>
<keyword evidence="3" id="KW-0564">Palmitate</keyword>
<dbReference type="OrthoDB" id="5588236at2"/>
<sequence length="105" mass="11271">MKKISIACLMLVCGGCSFKSPPPPAQTVHYQCGTTPLTVTVLTDPQQAKLILDGRQLSLPQVASTSGKQYSDGQYVLLTQGDRAFVQRGEKIVIDDCVTADRSGK</sequence>
<dbReference type="AlphaFoldDB" id="A0A4R3Z3B6"/>
<keyword evidence="7" id="KW-1185">Reference proteome</keyword>
<evidence type="ECO:0000256" key="1">
    <source>
        <dbReference type="ARBA" id="ARBA00022729"/>
    </source>
</evidence>
<name>A0A4R3Z3B6_9GAMM</name>
<proteinExistence type="predicted"/>
<dbReference type="InterPro" id="IPR018660">
    <property type="entry name" value="MliC"/>
</dbReference>
<evidence type="ECO:0000313" key="7">
    <source>
        <dbReference type="Proteomes" id="UP000295719"/>
    </source>
</evidence>
<dbReference type="Gene3D" id="2.40.128.200">
    <property type="match status" value="1"/>
</dbReference>
<keyword evidence="1" id="KW-0732">Signal</keyword>
<reference evidence="6 7" key="1">
    <citation type="submission" date="2019-03" db="EMBL/GenBank/DDBJ databases">
        <title>Genomic Encyclopedia of Type Strains, Phase IV (KMG-IV): sequencing the most valuable type-strain genomes for metagenomic binning, comparative biology and taxonomic classification.</title>
        <authorList>
            <person name="Goeker M."/>
        </authorList>
    </citation>
    <scope>NUCLEOTIDE SEQUENCE [LARGE SCALE GENOMIC DNA]</scope>
    <source>
        <strain evidence="6 7">DSM 19580</strain>
    </source>
</reference>
<protein>
    <submittedName>
        <fullName evidence="6">Membrane-bound inhibitor of C-type lysozyme</fullName>
    </submittedName>
</protein>
<evidence type="ECO:0000256" key="2">
    <source>
        <dbReference type="ARBA" id="ARBA00023136"/>
    </source>
</evidence>
<evidence type="ECO:0000256" key="4">
    <source>
        <dbReference type="ARBA" id="ARBA00023288"/>
    </source>
</evidence>
<dbReference type="Pfam" id="PF09864">
    <property type="entry name" value="MliC"/>
    <property type="match status" value="1"/>
</dbReference>
<organism evidence="6 7">
    <name type="scientific">Biostraticola tofi</name>
    <dbReference type="NCBI Taxonomy" id="466109"/>
    <lineage>
        <taxon>Bacteria</taxon>
        <taxon>Pseudomonadati</taxon>
        <taxon>Pseudomonadota</taxon>
        <taxon>Gammaproteobacteria</taxon>
        <taxon>Enterobacterales</taxon>
        <taxon>Bruguierivoracaceae</taxon>
        <taxon>Biostraticola</taxon>
    </lineage>
</organism>
<gene>
    <name evidence="6" type="ORF">EDC52_10194</name>
</gene>
<keyword evidence="2" id="KW-0472">Membrane</keyword>